<dbReference type="InterPro" id="IPR035979">
    <property type="entry name" value="RBD_domain_sf"/>
</dbReference>
<keyword evidence="1 2" id="KW-0694">RNA-binding</keyword>
<sequence length="256" mass="28247">MWPTHCIVMGAQKIAGRVSRVMEDLRGLPPCCLLQTPVHGGRGVPTLQQPSKRRRVENSVAPAAPEPDAGQEKGLPEKPAPVDIGPPSKQKEKAAALRREVPKVLHDSSKDSVTVFVSNLPYSMGEPAAKLRPLFEACGEVVEIRPVFSNRGDFRGYCYVEFKEEQSALKALELDRKNMEGRPMFVFRYSTALEKHKLFISGLPFSCTKEELEDICKAHGTVKDLRLVTNRAGKPKVCVGADGAWPSELRGSWLVS</sequence>
<dbReference type="InterPro" id="IPR000504">
    <property type="entry name" value="RRM_dom"/>
</dbReference>
<evidence type="ECO:0000259" key="4">
    <source>
        <dbReference type="PROSITE" id="PS50102"/>
    </source>
</evidence>
<dbReference type="GO" id="GO:0005654">
    <property type="term" value="C:nucleoplasm"/>
    <property type="evidence" value="ECO:0007669"/>
    <property type="project" value="TreeGrafter"/>
</dbReference>
<dbReference type="CDD" id="cd12391">
    <property type="entry name" value="RRM1_SART3"/>
    <property type="match status" value="1"/>
</dbReference>
<evidence type="ECO:0000256" key="1">
    <source>
        <dbReference type="ARBA" id="ARBA00022884"/>
    </source>
</evidence>
<dbReference type="FunFam" id="3.30.70.330:FF:000271">
    <property type="entry name" value="squamous cell carcinoma antigen recognized by T-cells 3"/>
    <property type="match status" value="1"/>
</dbReference>
<dbReference type="PROSITE" id="PS50102">
    <property type="entry name" value="RRM"/>
    <property type="match status" value="1"/>
</dbReference>
<keyword evidence="6" id="KW-1185">Reference proteome</keyword>
<evidence type="ECO:0000256" key="2">
    <source>
        <dbReference type="PROSITE-ProRule" id="PRU00176"/>
    </source>
</evidence>
<dbReference type="GO" id="GO:0061574">
    <property type="term" value="C:ASAP complex"/>
    <property type="evidence" value="ECO:0007669"/>
    <property type="project" value="TreeGrafter"/>
</dbReference>
<evidence type="ECO:0000313" key="5">
    <source>
        <dbReference type="EMBL" id="VTJ74104.1"/>
    </source>
</evidence>
<gene>
    <name evidence="5" type="ORF">MONAX_5E041028</name>
</gene>
<name>A0A5E4BWX9_MARMO</name>
<dbReference type="GO" id="GO:0005737">
    <property type="term" value="C:cytoplasm"/>
    <property type="evidence" value="ECO:0007669"/>
    <property type="project" value="TreeGrafter"/>
</dbReference>
<protein>
    <recommendedName>
        <fullName evidence="4">RRM domain-containing protein</fullName>
    </recommendedName>
</protein>
<dbReference type="InterPro" id="IPR034217">
    <property type="entry name" value="SART3_RRM1"/>
</dbReference>
<dbReference type="Proteomes" id="UP000335636">
    <property type="component" value="Unassembled WGS sequence"/>
</dbReference>
<proteinExistence type="predicted"/>
<dbReference type="SUPFAM" id="SSF54928">
    <property type="entry name" value="RNA-binding domain, RBD"/>
    <property type="match status" value="1"/>
</dbReference>
<comment type="caution">
    <text evidence="5">The sequence shown here is derived from an EMBL/GenBank/DDBJ whole genome shotgun (WGS) entry which is preliminary data.</text>
</comment>
<organism evidence="5 6">
    <name type="scientific">Marmota monax</name>
    <name type="common">Woodchuck</name>
    <dbReference type="NCBI Taxonomy" id="9995"/>
    <lineage>
        <taxon>Eukaryota</taxon>
        <taxon>Metazoa</taxon>
        <taxon>Chordata</taxon>
        <taxon>Craniata</taxon>
        <taxon>Vertebrata</taxon>
        <taxon>Euteleostomi</taxon>
        <taxon>Mammalia</taxon>
        <taxon>Eutheria</taxon>
        <taxon>Euarchontoglires</taxon>
        <taxon>Glires</taxon>
        <taxon>Rodentia</taxon>
        <taxon>Sciuromorpha</taxon>
        <taxon>Sciuridae</taxon>
        <taxon>Xerinae</taxon>
        <taxon>Marmotini</taxon>
        <taxon>Marmota</taxon>
    </lineage>
</organism>
<dbReference type="SMART" id="SM00360">
    <property type="entry name" value="RRM"/>
    <property type="match status" value="2"/>
</dbReference>
<dbReference type="EMBL" id="CABDUW010000716">
    <property type="protein sequence ID" value="VTJ74104.1"/>
    <property type="molecule type" value="Genomic_DNA"/>
</dbReference>
<dbReference type="AlphaFoldDB" id="A0A5E4BWX9"/>
<dbReference type="Gene3D" id="3.30.70.330">
    <property type="match status" value="2"/>
</dbReference>
<evidence type="ECO:0000256" key="3">
    <source>
        <dbReference type="SAM" id="MobiDB-lite"/>
    </source>
</evidence>
<accession>A0A5E4BWX9</accession>
<dbReference type="GO" id="GO:0000398">
    <property type="term" value="P:mRNA splicing, via spliceosome"/>
    <property type="evidence" value="ECO:0007669"/>
    <property type="project" value="TreeGrafter"/>
</dbReference>
<reference evidence="5" key="1">
    <citation type="submission" date="2019-04" db="EMBL/GenBank/DDBJ databases">
        <authorList>
            <person name="Alioto T."/>
            <person name="Alioto T."/>
        </authorList>
    </citation>
    <scope>NUCLEOTIDE SEQUENCE [LARGE SCALE GENOMIC DNA]</scope>
</reference>
<dbReference type="GO" id="GO:0003723">
    <property type="term" value="F:RNA binding"/>
    <property type="evidence" value="ECO:0007669"/>
    <property type="project" value="UniProtKB-UniRule"/>
</dbReference>
<dbReference type="InterPro" id="IPR012677">
    <property type="entry name" value="Nucleotide-bd_a/b_plait_sf"/>
</dbReference>
<dbReference type="PANTHER" id="PTHR15481">
    <property type="entry name" value="RIBONUCLEIC ACID BINDING PROTEIN S1"/>
    <property type="match status" value="1"/>
</dbReference>
<feature type="domain" description="RRM" evidence="4">
    <location>
        <begin position="113"/>
        <end position="191"/>
    </location>
</feature>
<dbReference type="Pfam" id="PF00076">
    <property type="entry name" value="RRM_1"/>
    <property type="match status" value="2"/>
</dbReference>
<feature type="region of interest" description="Disordered" evidence="3">
    <location>
        <begin position="37"/>
        <end position="93"/>
    </location>
</feature>
<dbReference type="PANTHER" id="PTHR15481:SF5">
    <property type="entry name" value="SQUAMOUS CELL CARCINOMA ANTIGEN RECOGNIZED BY T-CELLS 3"/>
    <property type="match status" value="1"/>
</dbReference>
<evidence type="ECO:0000313" key="6">
    <source>
        <dbReference type="Proteomes" id="UP000335636"/>
    </source>
</evidence>